<dbReference type="FunFam" id="1.10.268.10:FF:000001">
    <property type="entry name" value="DNA gyrase subunit A"/>
    <property type="match status" value="1"/>
</dbReference>
<dbReference type="FunFam" id="2.120.10.90:FF:000005">
    <property type="entry name" value="DNA topoisomerase 4 subunit A"/>
    <property type="match status" value="1"/>
</dbReference>
<comment type="caution">
    <text evidence="13">The sequence shown here is derived from an EMBL/GenBank/DDBJ whole genome shotgun (WGS) entry which is preliminary data.</text>
</comment>
<dbReference type="RefSeq" id="WP_188626801.1">
    <property type="nucleotide sequence ID" value="NZ_BMIL01000006.1"/>
</dbReference>
<comment type="subunit">
    <text evidence="8">Heterotetramer composed of ParC and ParE.</text>
</comment>
<feature type="short sequence motif" description="GyrA-box" evidence="9">
    <location>
        <begin position="529"/>
        <end position="535"/>
    </location>
</feature>
<sequence length="887" mass="99359">MAEDLENQENDKIIKINIDEQMRSAYIDYSMSVIVSRALPDVRDGLKPVHRRVLYGMLDLGLANNKPFKKSARIVGEVLGKYHPHGDSSVYYTMVRMAQEWSLRYMMVDGQGNFGSVDGDSPAAMRYTEARFAKIAEEMLADINKDTVDFQLNFDDSLQEPSVLPSKVPNLLINGASGIAVGMATNMPPHNITEVINATVAYIDDKEITVQDLMKHIKAPDFPTGAIIYGYAGVQEAFETGRGRIVMRAKAEIETNKDRESIIVTEIPYQVNKAIMIERTAELVGEKKIEGISNIKDESNKDGIRIVYEIKRDANASIVLNNLFKQTALQTSFSVNNIALVNGRPQLLNLKDLIRHFVDHRHEVVVRRTKFELAEAQKRAHILEGLLIALDHLDEVIRLIRSSNTPEEARVGLMEQFGLSDIQARAILDMTLRRLTGLERDKIKEEYNELMKTIEYLQSILADEGLRMQIIKDELAEMMEKYGDERRTTIVHSADDMSMEDFIEDEDVVITISHEGYIKRTPATEYRTQARGGKGSKGSDSRNEDFIEHLLVASNHNYMLFFTESGRCFWLRVYEIPEGSRLSKGRAIQNIINIPKEEKIKAYIKVKNLKDQDYLENNFIIMCTKKGTIKKTSLEAYSRPRVNGINAININEGDQLLEATLTTGSSEIVMALRSGRAIRFNESTVRPMGRTATGVRGVTLAHDQDEVVGMIAVEDSSATVLVVSEKGYGKRTDIEDYRVTNRGGKGVKTISITEKTGDLISIKNVTDLDDLMIINRSGIVIRIAVRDLRVMGRATQGVKLINLKGNDAIASVAKIEHEEEEALEAVLEQLDAAEGTESVLADGTEVLPATDDEADEADEAEVEELDEDEAESDDDEEAESEDEEPIN</sequence>
<comment type="similarity">
    <text evidence="2 9">Belongs to the type II topoisomerase GyrA/ParC subunit family.</text>
</comment>
<feature type="compositionally biased region" description="Acidic residues" evidence="11">
    <location>
        <begin position="850"/>
        <end position="887"/>
    </location>
</feature>
<dbReference type="Gene3D" id="1.10.268.10">
    <property type="entry name" value="Topoisomerase, domain 3"/>
    <property type="match status" value="1"/>
</dbReference>
<comment type="subcellular location">
    <subcellularLocation>
        <location evidence="9">Cytoplasm</location>
    </subcellularLocation>
</comment>
<dbReference type="InterPro" id="IPR013758">
    <property type="entry name" value="Topo_IIA_A/C_ab"/>
</dbReference>
<dbReference type="CDD" id="cd00187">
    <property type="entry name" value="TOP4c"/>
    <property type="match status" value="1"/>
</dbReference>
<dbReference type="Pfam" id="PF03989">
    <property type="entry name" value="DNA_gyraseA_C"/>
    <property type="match status" value="6"/>
</dbReference>
<dbReference type="EC" id="5.6.2.2" evidence="9"/>
<keyword evidence="14" id="KW-1185">Reference proteome</keyword>
<dbReference type="GO" id="GO:0005524">
    <property type="term" value="F:ATP binding"/>
    <property type="evidence" value="ECO:0007669"/>
    <property type="project" value="UniProtKB-UniRule"/>
</dbReference>
<evidence type="ECO:0000256" key="7">
    <source>
        <dbReference type="ARBA" id="ARBA00023235"/>
    </source>
</evidence>
<dbReference type="InterPro" id="IPR006691">
    <property type="entry name" value="GyrA/parC_rep"/>
</dbReference>
<comment type="subunit">
    <text evidence="9">Heterotetramer, composed of two GyrA and two GyrB chains. In the heterotetramer, GyrA contains the active site tyrosine that forms a transient covalent intermediate with DNA, while GyrB binds cofactors and catalyzes ATP hydrolysis.</text>
</comment>
<dbReference type="Gene3D" id="3.90.199.10">
    <property type="entry name" value="Topoisomerase II, domain 5"/>
    <property type="match status" value="1"/>
</dbReference>
<evidence type="ECO:0000256" key="5">
    <source>
        <dbReference type="ARBA" id="ARBA00023029"/>
    </source>
</evidence>
<evidence type="ECO:0000256" key="6">
    <source>
        <dbReference type="ARBA" id="ARBA00023125"/>
    </source>
</evidence>
<feature type="domain" description="Topo IIA-type catalytic" evidence="12">
    <location>
        <begin position="39"/>
        <end position="502"/>
    </location>
</feature>
<dbReference type="InterPro" id="IPR050220">
    <property type="entry name" value="Type_II_DNA_Topoisomerases"/>
</dbReference>
<dbReference type="InterPro" id="IPR035516">
    <property type="entry name" value="Gyrase/topoIV_suA_C"/>
</dbReference>
<dbReference type="PANTHER" id="PTHR43493">
    <property type="entry name" value="DNA GYRASE/TOPOISOMERASE SUBUNIT A"/>
    <property type="match status" value="1"/>
</dbReference>
<dbReference type="InterPro" id="IPR002205">
    <property type="entry name" value="Topo_IIA_dom_A"/>
</dbReference>
<dbReference type="InterPro" id="IPR005743">
    <property type="entry name" value="GyrA"/>
</dbReference>
<dbReference type="GO" id="GO:0003677">
    <property type="term" value="F:DNA binding"/>
    <property type="evidence" value="ECO:0007669"/>
    <property type="project" value="UniProtKB-UniRule"/>
</dbReference>
<dbReference type="SUPFAM" id="SSF56719">
    <property type="entry name" value="Type II DNA topoisomerase"/>
    <property type="match status" value="1"/>
</dbReference>
<comment type="miscellaneous">
    <text evidence="9">Few gyrases are as efficient as E.coli at forming negative supercoils. Not all organisms have 2 type II topoisomerases; in organisms with a single type II topoisomerase this enzyme also has to decatenate newly replicated chromosomes.</text>
</comment>
<dbReference type="EMBL" id="BMIL01000006">
    <property type="protein sequence ID" value="GGC66949.1"/>
    <property type="molecule type" value="Genomic_DNA"/>
</dbReference>
<dbReference type="FunFam" id="3.30.1360.40:FF:000002">
    <property type="entry name" value="DNA gyrase subunit A"/>
    <property type="match status" value="1"/>
</dbReference>
<dbReference type="GO" id="GO:0006265">
    <property type="term" value="P:DNA topological change"/>
    <property type="evidence" value="ECO:0007669"/>
    <property type="project" value="UniProtKB-UniRule"/>
</dbReference>
<comment type="catalytic activity">
    <reaction evidence="1 9 10">
        <text>ATP-dependent breakage, passage and rejoining of double-stranded DNA.</text>
        <dbReference type="EC" id="5.6.2.2"/>
    </reaction>
</comment>
<keyword evidence="7 9" id="KW-0413">Isomerase</keyword>
<dbReference type="NCBIfam" id="NF004043">
    <property type="entry name" value="PRK05560.1"/>
    <property type="match status" value="1"/>
</dbReference>
<keyword evidence="6 9" id="KW-0238">DNA-binding</keyword>
<dbReference type="Gene3D" id="3.30.1360.40">
    <property type="match status" value="1"/>
</dbReference>
<dbReference type="SMART" id="SM00434">
    <property type="entry name" value="TOP4c"/>
    <property type="match status" value="1"/>
</dbReference>
<dbReference type="GO" id="GO:0034335">
    <property type="term" value="F:DNA negative supercoiling activity"/>
    <property type="evidence" value="ECO:0007669"/>
    <property type="project" value="UniProtKB-ARBA"/>
</dbReference>
<dbReference type="InterPro" id="IPR013757">
    <property type="entry name" value="Topo_IIA_A_a_sf"/>
</dbReference>
<evidence type="ECO:0000256" key="9">
    <source>
        <dbReference type="HAMAP-Rule" id="MF_01897"/>
    </source>
</evidence>
<reference evidence="13" key="2">
    <citation type="submission" date="2020-09" db="EMBL/GenBank/DDBJ databases">
        <authorList>
            <person name="Sun Q."/>
            <person name="Zhou Y."/>
        </authorList>
    </citation>
    <scope>NUCLEOTIDE SEQUENCE</scope>
    <source>
        <strain evidence="13">CGMCC 1.15343</strain>
    </source>
</reference>
<dbReference type="HAMAP" id="MF_01897">
    <property type="entry name" value="GyrA"/>
    <property type="match status" value="1"/>
</dbReference>
<dbReference type="PANTHER" id="PTHR43493:SF5">
    <property type="entry name" value="DNA GYRASE SUBUNIT A, CHLOROPLASTIC_MITOCHONDRIAL"/>
    <property type="match status" value="1"/>
</dbReference>
<dbReference type="NCBIfam" id="TIGR01063">
    <property type="entry name" value="gyrA"/>
    <property type="match status" value="1"/>
</dbReference>
<keyword evidence="4 9" id="KW-0067">ATP-binding</keyword>
<evidence type="ECO:0000256" key="8">
    <source>
        <dbReference type="ARBA" id="ARBA00063644"/>
    </source>
</evidence>
<comment type="function">
    <text evidence="9">A type II topoisomerase that negatively supercoils closed circular double-stranded (ds) DNA in an ATP-dependent manner to modulate DNA topology and maintain chromosomes in an underwound state. Negative supercoiling favors strand separation, and DNA replication, transcription, recombination and repair, all of which involve strand separation. Also able to catalyze the interconversion of other topological isomers of dsDNA rings, including catenanes and knotted rings. Type II topoisomerases break and join 2 DNA strands simultaneously in an ATP-dependent manner.</text>
</comment>
<protein>
    <recommendedName>
        <fullName evidence="9">DNA gyrase subunit A</fullName>
        <ecNumber evidence="9">5.6.2.2</ecNumber>
    </recommendedName>
</protein>
<keyword evidence="3 9" id="KW-0547">Nucleotide-binding</keyword>
<dbReference type="PROSITE" id="PS52040">
    <property type="entry name" value="TOPO_IIA"/>
    <property type="match status" value="1"/>
</dbReference>
<dbReference type="NCBIfam" id="NF004044">
    <property type="entry name" value="PRK05561.1"/>
    <property type="match status" value="1"/>
</dbReference>
<dbReference type="SUPFAM" id="SSF101904">
    <property type="entry name" value="GyrA/ParC C-terminal domain-like"/>
    <property type="match status" value="1"/>
</dbReference>
<reference evidence="13" key="1">
    <citation type="journal article" date="2014" name="Int. J. Syst. Evol. Microbiol.">
        <title>Complete genome sequence of Corynebacterium casei LMG S-19264T (=DSM 44701T), isolated from a smear-ripened cheese.</title>
        <authorList>
            <consortium name="US DOE Joint Genome Institute (JGI-PGF)"/>
            <person name="Walter F."/>
            <person name="Albersmeier A."/>
            <person name="Kalinowski J."/>
            <person name="Ruckert C."/>
        </authorList>
    </citation>
    <scope>NUCLEOTIDE SEQUENCE</scope>
    <source>
        <strain evidence="13">CGMCC 1.15343</strain>
    </source>
</reference>
<evidence type="ECO:0000256" key="11">
    <source>
        <dbReference type="SAM" id="MobiDB-lite"/>
    </source>
</evidence>
<evidence type="ECO:0000256" key="4">
    <source>
        <dbReference type="ARBA" id="ARBA00022840"/>
    </source>
</evidence>
<dbReference type="Pfam" id="PF00521">
    <property type="entry name" value="DNA_topoisoIV"/>
    <property type="match status" value="1"/>
</dbReference>
<dbReference type="InterPro" id="IPR013760">
    <property type="entry name" value="Topo_IIA-like_dom_sf"/>
</dbReference>
<evidence type="ECO:0000313" key="13">
    <source>
        <dbReference type="EMBL" id="GGC66949.1"/>
    </source>
</evidence>
<organism evidence="13 14">
    <name type="scientific">Pedobacter quisquiliarum</name>
    <dbReference type="NCBI Taxonomy" id="1834438"/>
    <lineage>
        <taxon>Bacteria</taxon>
        <taxon>Pseudomonadati</taxon>
        <taxon>Bacteroidota</taxon>
        <taxon>Sphingobacteriia</taxon>
        <taxon>Sphingobacteriales</taxon>
        <taxon>Sphingobacteriaceae</taxon>
        <taxon>Pedobacter</taxon>
    </lineage>
</organism>
<dbReference type="Proteomes" id="UP000651668">
    <property type="component" value="Unassembled WGS sequence"/>
</dbReference>
<gene>
    <name evidence="9 13" type="primary">gyrA</name>
    <name evidence="13" type="ORF">GCM10011387_20470</name>
</gene>
<dbReference type="FunFam" id="3.90.199.10:FF:000001">
    <property type="entry name" value="DNA gyrase subunit A"/>
    <property type="match status" value="1"/>
</dbReference>
<dbReference type="GO" id="GO:0006261">
    <property type="term" value="P:DNA-templated DNA replication"/>
    <property type="evidence" value="ECO:0007669"/>
    <property type="project" value="UniProtKB-UniRule"/>
</dbReference>
<accession>A0A916UBX9</accession>
<keyword evidence="9" id="KW-0963">Cytoplasm</keyword>
<proteinExistence type="inferred from homology"/>
<dbReference type="AlphaFoldDB" id="A0A916UBX9"/>
<feature type="active site" description="O-(5'-phospho-DNA)-tyrosine intermediate" evidence="9 10">
    <location>
        <position position="127"/>
    </location>
</feature>
<evidence type="ECO:0000256" key="10">
    <source>
        <dbReference type="PROSITE-ProRule" id="PRU01384"/>
    </source>
</evidence>
<dbReference type="GO" id="GO:0009330">
    <property type="term" value="C:DNA topoisomerase type II (double strand cut, ATP-hydrolyzing) complex"/>
    <property type="evidence" value="ECO:0007669"/>
    <property type="project" value="TreeGrafter"/>
</dbReference>
<dbReference type="Gene3D" id="2.120.10.90">
    <property type="entry name" value="DNA gyrase/topoisomerase IV, subunit A, C-terminal"/>
    <property type="match status" value="1"/>
</dbReference>
<evidence type="ECO:0000256" key="2">
    <source>
        <dbReference type="ARBA" id="ARBA00008263"/>
    </source>
</evidence>
<dbReference type="GO" id="GO:0005694">
    <property type="term" value="C:chromosome"/>
    <property type="evidence" value="ECO:0007669"/>
    <property type="project" value="InterPro"/>
</dbReference>
<evidence type="ECO:0000256" key="3">
    <source>
        <dbReference type="ARBA" id="ARBA00022741"/>
    </source>
</evidence>
<evidence type="ECO:0000259" key="12">
    <source>
        <dbReference type="PROSITE" id="PS52040"/>
    </source>
</evidence>
<dbReference type="GO" id="GO:0005737">
    <property type="term" value="C:cytoplasm"/>
    <property type="evidence" value="ECO:0007669"/>
    <property type="project" value="UniProtKB-SubCell"/>
</dbReference>
<name>A0A916UBX9_9SPHI</name>
<evidence type="ECO:0000256" key="1">
    <source>
        <dbReference type="ARBA" id="ARBA00000185"/>
    </source>
</evidence>
<feature type="region of interest" description="Disordered" evidence="11">
    <location>
        <begin position="835"/>
        <end position="887"/>
    </location>
</feature>
<evidence type="ECO:0000313" key="14">
    <source>
        <dbReference type="Proteomes" id="UP000651668"/>
    </source>
</evidence>
<keyword evidence="5 9" id="KW-0799">Topoisomerase</keyword>